<dbReference type="RefSeq" id="WP_353651515.1">
    <property type="nucleotide sequence ID" value="NZ_CP159218.1"/>
</dbReference>
<keyword evidence="5" id="KW-0479">Metal-binding</keyword>
<dbReference type="GO" id="GO:0016787">
    <property type="term" value="F:hydrolase activity"/>
    <property type="evidence" value="ECO:0007669"/>
    <property type="project" value="UniProtKB-KW"/>
</dbReference>
<dbReference type="AlphaFoldDB" id="A0AAU8DWC8"/>
<reference evidence="13" key="1">
    <citation type="submission" date="2024-05" db="EMBL/GenBank/DDBJ databases">
        <authorList>
            <person name="Cai S.Y."/>
            <person name="Jin L.M."/>
            <person name="Li H.R."/>
        </authorList>
    </citation>
    <scope>NUCLEOTIDE SEQUENCE</scope>
    <source>
        <strain evidence="13">A5-74</strain>
    </source>
</reference>
<evidence type="ECO:0000256" key="3">
    <source>
        <dbReference type="ARBA" id="ARBA00007353"/>
    </source>
</evidence>
<comment type="catalytic activity">
    <reaction evidence="11">
        <text>S-methyl-5'-thioadenosine + phosphate = 5-(methylsulfanyl)-alpha-D-ribose 1-phosphate + adenine</text>
        <dbReference type="Rhea" id="RHEA:11852"/>
        <dbReference type="ChEBI" id="CHEBI:16708"/>
        <dbReference type="ChEBI" id="CHEBI:17509"/>
        <dbReference type="ChEBI" id="CHEBI:43474"/>
        <dbReference type="ChEBI" id="CHEBI:58533"/>
        <dbReference type="EC" id="2.4.2.28"/>
    </reaction>
    <physiologicalReaction direction="left-to-right" evidence="11">
        <dbReference type="Rhea" id="RHEA:11853"/>
    </physiologicalReaction>
</comment>
<dbReference type="NCBIfam" id="TIGR00726">
    <property type="entry name" value="peptidoglycan editing factor PgeF"/>
    <property type="match status" value="1"/>
</dbReference>
<organism evidence="13">
    <name type="scientific">Nakamurella sp. A5-74</name>
    <dbReference type="NCBI Taxonomy" id="3158264"/>
    <lineage>
        <taxon>Bacteria</taxon>
        <taxon>Bacillati</taxon>
        <taxon>Actinomycetota</taxon>
        <taxon>Actinomycetes</taxon>
        <taxon>Nakamurellales</taxon>
        <taxon>Nakamurellaceae</taxon>
        <taxon>Nakamurella</taxon>
    </lineage>
</organism>
<dbReference type="InterPro" id="IPR003730">
    <property type="entry name" value="Cu_polyphenol_OxRdtase"/>
</dbReference>
<accession>A0AAU8DWC8</accession>
<comment type="catalytic activity">
    <reaction evidence="10">
        <text>adenosine + phosphate = alpha-D-ribose 1-phosphate + adenine</text>
        <dbReference type="Rhea" id="RHEA:27642"/>
        <dbReference type="ChEBI" id="CHEBI:16335"/>
        <dbReference type="ChEBI" id="CHEBI:16708"/>
        <dbReference type="ChEBI" id="CHEBI:43474"/>
        <dbReference type="ChEBI" id="CHEBI:57720"/>
        <dbReference type="EC" id="2.4.2.1"/>
    </reaction>
    <physiologicalReaction direction="left-to-right" evidence="10">
        <dbReference type="Rhea" id="RHEA:27643"/>
    </physiologicalReaction>
</comment>
<dbReference type="CDD" id="cd16833">
    <property type="entry name" value="YfiH"/>
    <property type="match status" value="1"/>
</dbReference>
<evidence type="ECO:0000256" key="1">
    <source>
        <dbReference type="ARBA" id="ARBA00000553"/>
    </source>
</evidence>
<evidence type="ECO:0000256" key="4">
    <source>
        <dbReference type="ARBA" id="ARBA00022679"/>
    </source>
</evidence>
<dbReference type="PANTHER" id="PTHR30616:SF2">
    <property type="entry name" value="PURINE NUCLEOSIDE PHOSPHORYLASE LACC1"/>
    <property type="match status" value="1"/>
</dbReference>
<proteinExistence type="inferred from homology"/>
<dbReference type="InterPro" id="IPR011324">
    <property type="entry name" value="Cytotoxic_necrot_fac-like_cat"/>
</dbReference>
<evidence type="ECO:0000256" key="6">
    <source>
        <dbReference type="ARBA" id="ARBA00022801"/>
    </source>
</evidence>
<dbReference type="SUPFAM" id="SSF64438">
    <property type="entry name" value="CNF1/YfiH-like putative cysteine hydrolases"/>
    <property type="match status" value="1"/>
</dbReference>
<keyword evidence="6" id="KW-0378">Hydrolase</keyword>
<dbReference type="EMBL" id="CP159218">
    <property type="protein sequence ID" value="XCG65911.1"/>
    <property type="molecule type" value="Genomic_DNA"/>
</dbReference>
<dbReference type="GO" id="GO:0005507">
    <property type="term" value="F:copper ion binding"/>
    <property type="evidence" value="ECO:0007669"/>
    <property type="project" value="TreeGrafter"/>
</dbReference>
<dbReference type="InterPro" id="IPR038371">
    <property type="entry name" value="Cu_polyphenol_OxRdtase_sf"/>
</dbReference>
<keyword evidence="8" id="KW-0186">Copper</keyword>
<evidence type="ECO:0000256" key="11">
    <source>
        <dbReference type="ARBA" id="ARBA00049893"/>
    </source>
</evidence>
<sequence length="230" mass="23581">MTGRAGGVSAAPYDSCNLGGAVGDDPEAVRRNRSRIAGRIGADPSDLQWMGQTHSSTVARVGHVEQLDATDGVVTTTPGLVLAVLVADCVPVLAADPAAGVIGAAHAGRVGAADGIVPILVQRMLDAGARLDGIDLLLGPAICGSCYEVPSALQAEVEHVLPGSACETSWGTPGLDLRAGLRRQALEAGVAAVAVDERCTMTDDELFSHRRAQRSGTTTGRQAGLIWLEN</sequence>
<evidence type="ECO:0000256" key="10">
    <source>
        <dbReference type="ARBA" id="ARBA00048968"/>
    </source>
</evidence>
<comment type="catalytic activity">
    <reaction evidence="1">
        <text>inosine + phosphate = alpha-D-ribose 1-phosphate + hypoxanthine</text>
        <dbReference type="Rhea" id="RHEA:27646"/>
        <dbReference type="ChEBI" id="CHEBI:17368"/>
        <dbReference type="ChEBI" id="CHEBI:17596"/>
        <dbReference type="ChEBI" id="CHEBI:43474"/>
        <dbReference type="ChEBI" id="CHEBI:57720"/>
        <dbReference type="EC" id="2.4.2.1"/>
    </reaction>
    <physiologicalReaction direction="left-to-right" evidence="1">
        <dbReference type="Rhea" id="RHEA:27647"/>
    </physiologicalReaction>
</comment>
<evidence type="ECO:0000256" key="2">
    <source>
        <dbReference type="ARBA" id="ARBA00003215"/>
    </source>
</evidence>
<evidence type="ECO:0000256" key="12">
    <source>
        <dbReference type="RuleBase" id="RU361274"/>
    </source>
</evidence>
<comment type="similarity">
    <text evidence="3 12">Belongs to the purine nucleoside phosphorylase YfiH/LACC1 family.</text>
</comment>
<evidence type="ECO:0000256" key="9">
    <source>
        <dbReference type="ARBA" id="ARBA00047989"/>
    </source>
</evidence>
<evidence type="ECO:0000256" key="5">
    <source>
        <dbReference type="ARBA" id="ARBA00022723"/>
    </source>
</evidence>
<evidence type="ECO:0000313" key="13">
    <source>
        <dbReference type="EMBL" id="XCG65911.1"/>
    </source>
</evidence>
<dbReference type="Gene3D" id="3.60.140.10">
    <property type="entry name" value="CNF1/YfiH-like putative cysteine hydrolases"/>
    <property type="match status" value="1"/>
</dbReference>
<gene>
    <name evidence="13" type="primary">pgeF</name>
    <name evidence="13" type="ORF">ABLG96_14310</name>
</gene>
<comment type="function">
    <text evidence="2">Purine nucleoside enzyme that catalyzes the phosphorolysis of adenosine and inosine nucleosides, yielding D-ribose 1-phosphate and the respective free bases, adenine and hypoxanthine. Also catalyzes the phosphorolysis of S-methyl-5'-thioadenosine into adenine and S-methyl-5-thio-alpha-D-ribose 1-phosphate. Also has adenosine deaminase activity.</text>
</comment>
<dbReference type="GO" id="GO:0017061">
    <property type="term" value="F:S-methyl-5-thioadenosine phosphorylase activity"/>
    <property type="evidence" value="ECO:0007669"/>
    <property type="project" value="UniProtKB-EC"/>
</dbReference>
<keyword evidence="7" id="KW-0862">Zinc</keyword>
<dbReference type="Pfam" id="PF02578">
    <property type="entry name" value="Cu-oxidase_4"/>
    <property type="match status" value="1"/>
</dbReference>
<dbReference type="PANTHER" id="PTHR30616">
    <property type="entry name" value="UNCHARACTERIZED PROTEIN YFIH"/>
    <property type="match status" value="1"/>
</dbReference>
<comment type="catalytic activity">
    <reaction evidence="9">
        <text>adenosine + H2O + H(+) = inosine + NH4(+)</text>
        <dbReference type="Rhea" id="RHEA:24408"/>
        <dbReference type="ChEBI" id="CHEBI:15377"/>
        <dbReference type="ChEBI" id="CHEBI:15378"/>
        <dbReference type="ChEBI" id="CHEBI:16335"/>
        <dbReference type="ChEBI" id="CHEBI:17596"/>
        <dbReference type="ChEBI" id="CHEBI:28938"/>
        <dbReference type="EC" id="3.5.4.4"/>
    </reaction>
    <physiologicalReaction direction="left-to-right" evidence="9">
        <dbReference type="Rhea" id="RHEA:24409"/>
    </physiologicalReaction>
</comment>
<keyword evidence="4" id="KW-0808">Transferase</keyword>
<protein>
    <recommendedName>
        <fullName evidence="12">Purine nucleoside phosphorylase</fullName>
    </recommendedName>
</protein>
<evidence type="ECO:0000256" key="7">
    <source>
        <dbReference type="ARBA" id="ARBA00022833"/>
    </source>
</evidence>
<name>A0AAU8DWC8_9ACTN</name>
<evidence type="ECO:0000256" key="8">
    <source>
        <dbReference type="ARBA" id="ARBA00023008"/>
    </source>
</evidence>